<evidence type="ECO:0000313" key="2">
    <source>
        <dbReference type="EMBL" id="KDN15779.1"/>
    </source>
</evidence>
<dbReference type="AlphaFoldDB" id="A0A836MSB8"/>
<dbReference type="EMBL" id="JFZV01000001">
    <property type="protein sequence ID" value="KDN15779.1"/>
    <property type="molecule type" value="Genomic_DNA"/>
</dbReference>
<reference evidence="2 3" key="1">
    <citation type="submission" date="2014-03" db="EMBL/GenBank/DDBJ databases">
        <title>The genomes of two eusocial bee gut symbionts.</title>
        <authorList>
            <person name="Kwong W.K."/>
            <person name="Engel P."/>
            <person name="Koch H."/>
            <person name="Moran N.A."/>
        </authorList>
    </citation>
    <scope>NUCLEOTIDE SEQUENCE [LARGE SCALE GENOMIC DNA]</scope>
    <source>
        <strain evidence="3">wkB29</strain>
    </source>
</reference>
<feature type="compositionally biased region" description="Basic and acidic residues" evidence="1">
    <location>
        <begin position="7"/>
        <end position="19"/>
    </location>
</feature>
<feature type="compositionally biased region" description="Polar residues" evidence="1">
    <location>
        <begin position="21"/>
        <end position="34"/>
    </location>
</feature>
<dbReference type="Proteomes" id="UP000027170">
    <property type="component" value="Unassembled WGS sequence"/>
</dbReference>
<proteinExistence type="predicted"/>
<feature type="region of interest" description="Disordered" evidence="1">
    <location>
        <begin position="1"/>
        <end position="49"/>
    </location>
</feature>
<protein>
    <submittedName>
        <fullName evidence="2">Uncharacterized protein</fullName>
    </submittedName>
</protein>
<feature type="compositionally biased region" description="Basic and acidic residues" evidence="1">
    <location>
        <begin position="36"/>
        <end position="49"/>
    </location>
</feature>
<gene>
    <name evidence="2" type="ORF">SALWKB29_0198</name>
</gene>
<organism evidence="2 3">
    <name type="scientific">Snodgrassella communis</name>
    <dbReference type="NCBI Taxonomy" id="2946699"/>
    <lineage>
        <taxon>Bacteria</taxon>
        <taxon>Pseudomonadati</taxon>
        <taxon>Pseudomonadota</taxon>
        <taxon>Betaproteobacteria</taxon>
        <taxon>Neisseriales</taxon>
        <taxon>Neisseriaceae</taxon>
        <taxon>Snodgrassella</taxon>
    </lineage>
</organism>
<dbReference type="RefSeq" id="WP_155266257.1">
    <property type="nucleotide sequence ID" value="NZ_JFZV01000001.1"/>
</dbReference>
<name>A0A836MSB8_9NEIS</name>
<sequence length="49" mass="5461">MPSNDPSRFDSSEHTEKVLLSKNQYGGDNQQANRLNLKDARDQGLDGRG</sequence>
<accession>A0A836MSB8</accession>
<comment type="caution">
    <text evidence="2">The sequence shown here is derived from an EMBL/GenBank/DDBJ whole genome shotgun (WGS) entry which is preliminary data.</text>
</comment>
<evidence type="ECO:0000256" key="1">
    <source>
        <dbReference type="SAM" id="MobiDB-lite"/>
    </source>
</evidence>
<keyword evidence="3" id="KW-1185">Reference proteome</keyword>
<evidence type="ECO:0000313" key="3">
    <source>
        <dbReference type="Proteomes" id="UP000027170"/>
    </source>
</evidence>